<keyword evidence="11" id="KW-0804">Transcription</keyword>
<evidence type="ECO:0000313" key="16">
    <source>
        <dbReference type="EMBL" id="KAG5391790.1"/>
    </source>
</evidence>
<dbReference type="InterPro" id="IPR025610">
    <property type="entry name" value="MYC/MYB_N"/>
</dbReference>
<comment type="similarity">
    <text evidence="3">Belongs to the peptidase M67C family.</text>
</comment>
<dbReference type="EMBL" id="JADBGQ010000006">
    <property type="protein sequence ID" value="KAG5391790.1"/>
    <property type="molecule type" value="Genomic_DNA"/>
</dbReference>
<evidence type="ECO:0000256" key="9">
    <source>
        <dbReference type="ARBA" id="ARBA00023015"/>
    </source>
</evidence>
<dbReference type="InterPro" id="IPR011598">
    <property type="entry name" value="bHLH_dom"/>
</dbReference>
<dbReference type="InterPro" id="IPR000555">
    <property type="entry name" value="JAMM/MPN+_dom"/>
</dbReference>
<evidence type="ECO:0000256" key="8">
    <source>
        <dbReference type="ARBA" id="ARBA00022833"/>
    </source>
</evidence>
<keyword evidence="10" id="KW-0482">Metalloprotease</keyword>
<dbReference type="Proteomes" id="UP000823674">
    <property type="component" value="Chromosome A06"/>
</dbReference>
<dbReference type="SMART" id="SM00353">
    <property type="entry name" value="HLH"/>
    <property type="match status" value="1"/>
</dbReference>
<sequence>MVTLSFPSPSLSFVESGTCSKSTHVSRVLFSGPDEVHGESSEPSKILRDVHISERLMEDFTELARENTEKDLETCGTLAAFLERGVFYVTTLIIPKQESTANSCQAMNEVDVFSIQNERELYPVGWIHTHPSQGCFMSSVDLHTHYSYQVVMCCFFMGLRQFSSQFLSRPFQVMVPEAFAIVVAPTDSSRSYGIFKLTDPGGMEILRGCSETGFHPHKEPEDGNPVYEQCSNVYKNSNLREMMMRGGERVKEFLRPFVDSREWDFCVIWKLGDDPSRYLTLALWVFIEWVGCCCSGSYIDKNIKHEHVEEEETQKMSSICRDEDNKHHIRTLACEALSRFPLFMPLYPGIHGEVVMSKSPKWLVNSGPGSKQDIFSTRVLVPVRDGLVELFSFIMKPVDESLVDLIISHCNTFFEPYPEQTLPFRIISKEEESMLMHKEEDVVMQNTMDDKKVAKENFKSKNLHSERKRRERINQRIYALRAVVPNVTKVLPENSFQMNKNGTLSDAVDYINQLLVEKQKLEDELRGFNEIESRRIAAEEESAIANPHTEKVASRLNKIVNNEVSLEVYETGERGFLIRVAQEHNKQDGFKRLIEAVDSCGLEIIDVNFTRLDLRVMTVLNVKASKDGTTPENLRDLLLKMMMRTSENPNVESLRQCT</sequence>
<keyword evidence="12" id="KW-0539">Nucleus</keyword>
<dbReference type="PROSITE" id="PS50888">
    <property type="entry name" value="BHLH"/>
    <property type="match status" value="1"/>
</dbReference>
<evidence type="ECO:0000256" key="2">
    <source>
        <dbReference type="ARBA" id="ARBA00004123"/>
    </source>
</evidence>
<comment type="caution">
    <text evidence="16">The sequence shown here is derived from an EMBL/GenBank/DDBJ whole genome shotgun (WGS) entry which is preliminary data.</text>
</comment>
<dbReference type="InterPro" id="IPR044098">
    <property type="entry name" value="STAMBP/STALP-like_MPN"/>
</dbReference>
<evidence type="ECO:0000256" key="1">
    <source>
        <dbReference type="ARBA" id="ARBA00001947"/>
    </source>
</evidence>
<accession>A0ABQ7M0D6</accession>
<evidence type="ECO:0000256" key="6">
    <source>
        <dbReference type="ARBA" id="ARBA00022786"/>
    </source>
</evidence>
<reference evidence="16 17" key="1">
    <citation type="submission" date="2021-03" db="EMBL/GenBank/DDBJ databases">
        <authorList>
            <person name="King G.J."/>
            <person name="Bancroft I."/>
            <person name="Baten A."/>
            <person name="Bloomfield J."/>
            <person name="Borpatragohain P."/>
            <person name="He Z."/>
            <person name="Irish N."/>
            <person name="Irwin J."/>
            <person name="Liu K."/>
            <person name="Mauleon R.P."/>
            <person name="Moore J."/>
            <person name="Morris R."/>
            <person name="Ostergaard L."/>
            <person name="Wang B."/>
            <person name="Wells R."/>
        </authorList>
    </citation>
    <scope>NUCLEOTIDE SEQUENCE [LARGE SCALE GENOMIC DNA]</scope>
    <source>
        <strain evidence="16">R-o-18</strain>
        <tissue evidence="16">Leaf</tissue>
    </source>
</reference>
<dbReference type="SUPFAM" id="SSF47459">
    <property type="entry name" value="HLH, helix-loop-helix DNA-binding domain"/>
    <property type="match status" value="1"/>
</dbReference>
<evidence type="ECO:0000313" key="17">
    <source>
        <dbReference type="Proteomes" id="UP000823674"/>
    </source>
</evidence>
<evidence type="ECO:0000256" key="4">
    <source>
        <dbReference type="ARBA" id="ARBA00022670"/>
    </source>
</evidence>
<dbReference type="Gene3D" id="4.10.280.10">
    <property type="entry name" value="Helix-loop-helix DNA-binding domain"/>
    <property type="match status" value="1"/>
</dbReference>
<evidence type="ECO:0000256" key="11">
    <source>
        <dbReference type="ARBA" id="ARBA00023163"/>
    </source>
</evidence>
<comment type="cofactor">
    <cofactor evidence="1">
        <name>Zn(2+)</name>
        <dbReference type="ChEBI" id="CHEBI:29105"/>
    </cofactor>
</comment>
<keyword evidence="7" id="KW-0378">Hydrolase</keyword>
<keyword evidence="6" id="KW-0833">Ubl conjugation pathway</keyword>
<dbReference type="Pfam" id="PF14215">
    <property type="entry name" value="bHLH-MYC_N"/>
    <property type="match status" value="1"/>
</dbReference>
<comment type="subcellular location">
    <subcellularLocation>
        <location evidence="2">Nucleus</location>
    </subcellularLocation>
</comment>
<keyword evidence="9" id="KW-0805">Transcription regulation</keyword>
<feature type="domain" description="BHLH" evidence="15">
    <location>
        <begin position="457"/>
        <end position="514"/>
    </location>
</feature>
<name>A0ABQ7M0D6_BRACM</name>
<proteinExistence type="inferred from homology"/>
<evidence type="ECO:0000256" key="7">
    <source>
        <dbReference type="ARBA" id="ARBA00022801"/>
    </source>
</evidence>
<evidence type="ECO:0000256" key="3">
    <source>
        <dbReference type="ARBA" id="ARBA00010981"/>
    </source>
</evidence>
<dbReference type="InterPro" id="IPR037518">
    <property type="entry name" value="MPN"/>
</dbReference>
<evidence type="ECO:0000256" key="10">
    <source>
        <dbReference type="ARBA" id="ARBA00023049"/>
    </source>
</evidence>
<evidence type="ECO:0000256" key="12">
    <source>
        <dbReference type="ARBA" id="ARBA00023242"/>
    </source>
</evidence>
<dbReference type="PANTHER" id="PTHR12947">
    <property type="entry name" value="AMSH-LIKE PROTEASE"/>
    <property type="match status" value="1"/>
</dbReference>
<keyword evidence="4" id="KW-0645">Protease</keyword>
<dbReference type="Gene3D" id="3.40.140.10">
    <property type="entry name" value="Cytidine Deaminase, domain 2"/>
    <property type="match status" value="2"/>
</dbReference>
<dbReference type="CDD" id="cd08066">
    <property type="entry name" value="MPN_AMSH_like"/>
    <property type="match status" value="1"/>
</dbReference>
<keyword evidence="5" id="KW-0479">Metal-binding</keyword>
<gene>
    <name evidence="16" type="primary">A06p008540.1_BraROA</name>
    <name evidence="16" type="ORF">IGI04_021753</name>
</gene>
<evidence type="ECO:0000259" key="15">
    <source>
        <dbReference type="PROSITE" id="PS50888"/>
    </source>
</evidence>
<feature type="domain" description="MPN" evidence="14">
    <location>
        <begin position="50"/>
        <end position="195"/>
    </location>
</feature>
<evidence type="ECO:0000259" key="14">
    <source>
        <dbReference type="PROSITE" id="PS50249"/>
    </source>
</evidence>
<dbReference type="PROSITE" id="PS50249">
    <property type="entry name" value="MPN"/>
    <property type="match status" value="1"/>
</dbReference>
<dbReference type="Pfam" id="PF00010">
    <property type="entry name" value="HLH"/>
    <property type="match status" value="1"/>
</dbReference>
<dbReference type="SUPFAM" id="SSF102712">
    <property type="entry name" value="JAB1/MPN domain"/>
    <property type="match status" value="1"/>
</dbReference>
<evidence type="ECO:0008006" key="18">
    <source>
        <dbReference type="Google" id="ProtNLM"/>
    </source>
</evidence>
<dbReference type="Pfam" id="PF01398">
    <property type="entry name" value="JAB"/>
    <property type="match status" value="1"/>
</dbReference>
<protein>
    <recommendedName>
        <fullName evidence="18">BHLH domain-containing protein</fullName>
    </recommendedName>
</protein>
<evidence type="ECO:0000256" key="13">
    <source>
        <dbReference type="SAM" id="Coils"/>
    </source>
</evidence>
<organism evidence="16 17">
    <name type="scientific">Brassica rapa subsp. trilocularis</name>
    <dbReference type="NCBI Taxonomy" id="1813537"/>
    <lineage>
        <taxon>Eukaryota</taxon>
        <taxon>Viridiplantae</taxon>
        <taxon>Streptophyta</taxon>
        <taxon>Embryophyta</taxon>
        <taxon>Tracheophyta</taxon>
        <taxon>Spermatophyta</taxon>
        <taxon>Magnoliopsida</taxon>
        <taxon>eudicotyledons</taxon>
        <taxon>Gunneridae</taxon>
        <taxon>Pentapetalae</taxon>
        <taxon>rosids</taxon>
        <taxon>malvids</taxon>
        <taxon>Brassicales</taxon>
        <taxon>Brassicaceae</taxon>
        <taxon>Brassiceae</taxon>
        <taxon>Brassica</taxon>
    </lineage>
</organism>
<feature type="coiled-coil region" evidence="13">
    <location>
        <begin position="504"/>
        <end position="531"/>
    </location>
</feature>
<keyword evidence="8" id="KW-0862">Zinc</keyword>
<dbReference type="SMART" id="SM00232">
    <property type="entry name" value="JAB_MPN"/>
    <property type="match status" value="1"/>
</dbReference>
<evidence type="ECO:0000256" key="5">
    <source>
        <dbReference type="ARBA" id="ARBA00022723"/>
    </source>
</evidence>
<dbReference type="PANTHER" id="PTHR12947:SF13">
    <property type="entry name" value="FI19924P1"/>
    <property type="match status" value="1"/>
</dbReference>
<keyword evidence="13" id="KW-0175">Coiled coil</keyword>
<dbReference type="InterPro" id="IPR036638">
    <property type="entry name" value="HLH_DNA-bd_sf"/>
</dbReference>
<keyword evidence="17" id="KW-1185">Reference proteome</keyword>